<dbReference type="PROSITE" id="PS51257">
    <property type="entry name" value="PROKAR_LIPOPROTEIN"/>
    <property type="match status" value="1"/>
</dbReference>
<sequence>MRRRTVLGAAAAVASTGLLSSCGSGDDDGRPTLDFLSLAWQAESVAANKALVAEWNRSRPAVRVRYVQGSWTNVHDQLLTSFAGDAAPDIIHDEANDLTDFGHGGDLADLSDLLPADLRARIPAASWDTARFRGGLYGVPFLQEPRVLIANRALLAGAGIAAPTAAHPWTWDEFEDAARELTRHEKGRESRYGVVWAMKEPVNQTVNMAVTTGGRIIHREDGRTRLRFDAADSAVAELIRRQVRDERTAPASGLGMGGGDTLPGFFAGRYAMVPLGFSYRQQVGQQAPKGFDWVTLPLPVGRGAPDGGRAQGVSPQTLSVSRACRHKEAAVAFLAFLTRTASLTRLARGDWLLPTGTASLRDPSLNTGENGWRTGARVARHLVASPALGARGYPEWMDKIATPALQQYYSGAIGLDTLRTRLVRDGNRVFDRYRD</sequence>
<dbReference type="RefSeq" id="WP_010279696.1">
    <property type="nucleotide sequence ID" value="NZ_JAVRET010000026.1"/>
</dbReference>
<dbReference type="EMBL" id="JAVRET010000026">
    <property type="protein sequence ID" value="MDT0410126.1"/>
    <property type="molecule type" value="Genomic_DNA"/>
</dbReference>
<accession>A0ABU2R090</accession>
<dbReference type="Gene3D" id="3.40.190.10">
    <property type="entry name" value="Periplasmic binding protein-like II"/>
    <property type="match status" value="2"/>
</dbReference>
<dbReference type="PANTHER" id="PTHR43649:SF30">
    <property type="entry name" value="ABC TRANSPORTER SUBSTRATE-BINDING PROTEIN"/>
    <property type="match status" value="1"/>
</dbReference>
<proteinExistence type="predicted"/>
<dbReference type="InterPro" id="IPR050490">
    <property type="entry name" value="Bact_solute-bd_prot1"/>
</dbReference>
<keyword evidence="2" id="KW-1185">Reference proteome</keyword>
<dbReference type="InterPro" id="IPR006059">
    <property type="entry name" value="SBP"/>
</dbReference>
<comment type="caution">
    <text evidence="1">The sequence shown here is derived from an EMBL/GenBank/DDBJ whole genome shotgun (WGS) entry which is preliminary data.</text>
</comment>
<name>A0ABU2R090_9ACTN</name>
<dbReference type="Pfam" id="PF01547">
    <property type="entry name" value="SBP_bac_1"/>
    <property type="match status" value="1"/>
</dbReference>
<gene>
    <name evidence="1" type="ORF">RM698_13810</name>
</gene>
<dbReference type="PANTHER" id="PTHR43649">
    <property type="entry name" value="ARABINOSE-BINDING PROTEIN-RELATED"/>
    <property type="match status" value="1"/>
</dbReference>
<dbReference type="Proteomes" id="UP001183610">
    <property type="component" value="Unassembled WGS sequence"/>
</dbReference>
<evidence type="ECO:0000313" key="1">
    <source>
        <dbReference type="EMBL" id="MDT0410126.1"/>
    </source>
</evidence>
<evidence type="ECO:0000313" key="2">
    <source>
        <dbReference type="Proteomes" id="UP001183610"/>
    </source>
</evidence>
<organism evidence="1 2">
    <name type="scientific">Streptomyces evansiae</name>
    <dbReference type="NCBI Taxonomy" id="3075535"/>
    <lineage>
        <taxon>Bacteria</taxon>
        <taxon>Bacillati</taxon>
        <taxon>Actinomycetota</taxon>
        <taxon>Actinomycetes</taxon>
        <taxon>Kitasatosporales</taxon>
        <taxon>Streptomycetaceae</taxon>
        <taxon>Streptomyces</taxon>
    </lineage>
</organism>
<protein>
    <submittedName>
        <fullName evidence="1">Extracellular solute-binding protein</fullName>
    </submittedName>
</protein>
<dbReference type="SUPFAM" id="SSF53850">
    <property type="entry name" value="Periplasmic binding protein-like II"/>
    <property type="match status" value="1"/>
</dbReference>
<reference evidence="2" key="1">
    <citation type="submission" date="2023-07" db="EMBL/GenBank/DDBJ databases">
        <title>30 novel species of actinomycetes from the DSMZ collection.</title>
        <authorList>
            <person name="Nouioui I."/>
        </authorList>
    </citation>
    <scope>NUCLEOTIDE SEQUENCE [LARGE SCALE GENOMIC DNA]</scope>
    <source>
        <strain evidence="2">DSM 41979</strain>
    </source>
</reference>